<organism evidence="2 3">
    <name type="scientific">Mucilaginibacter corticis</name>
    <dbReference type="NCBI Taxonomy" id="2597670"/>
    <lineage>
        <taxon>Bacteria</taxon>
        <taxon>Pseudomonadati</taxon>
        <taxon>Bacteroidota</taxon>
        <taxon>Sphingobacteriia</taxon>
        <taxon>Sphingobacteriales</taxon>
        <taxon>Sphingobacteriaceae</taxon>
        <taxon>Mucilaginibacter</taxon>
    </lineage>
</organism>
<feature type="domain" description="Cupin type-2" evidence="1">
    <location>
        <begin position="81"/>
        <end position="131"/>
    </location>
</feature>
<dbReference type="SUPFAM" id="SSF51182">
    <property type="entry name" value="RmlC-like cupins"/>
    <property type="match status" value="1"/>
</dbReference>
<comment type="caution">
    <text evidence="2">The sequence shown here is derived from an EMBL/GenBank/DDBJ whole genome shotgun (WGS) entry which is preliminary data.</text>
</comment>
<dbReference type="AlphaFoldDB" id="A0A556MXX1"/>
<dbReference type="PANTHER" id="PTHR36114:SF1">
    <property type="entry name" value="16.7 KDA PROTEIN IN WHIE LOCUS"/>
    <property type="match status" value="1"/>
</dbReference>
<gene>
    <name evidence="2" type="ORF">FO440_09590</name>
</gene>
<dbReference type="InterPro" id="IPR052044">
    <property type="entry name" value="PKS_Associated_Protein"/>
</dbReference>
<proteinExistence type="predicted"/>
<sequence length="152" mass="17487">MHFDVFCGYIKEVWLSGDEEDTDFTIPIDDEFDIPEIHTENLKVIDLAEEATTTEAYKNLPVALTNDHVVRLAVMTEPYFWHLHPNSDECFLVIEGVLIIELENKTVELQPNQLYTIPRNVVHRTRPKGERVVNLTFESGNTTTVKIDDTNV</sequence>
<dbReference type="EMBL" id="VLPK01000001">
    <property type="protein sequence ID" value="TSJ44678.1"/>
    <property type="molecule type" value="Genomic_DNA"/>
</dbReference>
<dbReference type="PANTHER" id="PTHR36114">
    <property type="entry name" value="16.7 KDA PROTEIN IN WHIE LOCUS"/>
    <property type="match status" value="1"/>
</dbReference>
<protein>
    <submittedName>
        <fullName evidence="2">Cupin domain-containing protein</fullName>
    </submittedName>
</protein>
<dbReference type="InterPro" id="IPR011051">
    <property type="entry name" value="RmlC_Cupin_sf"/>
</dbReference>
<dbReference type="InterPro" id="IPR014710">
    <property type="entry name" value="RmlC-like_jellyroll"/>
</dbReference>
<evidence type="ECO:0000259" key="1">
    <source>
        <dbReference type="Pfam" id="PF07883"/>
    </source>
</evidence>
<dbReference type="OrthoDB" id="9794183at2"/>
<dbReference type="Gene3D" id="2.60.120.10">
    <property type="entry name" value="Jelly Rolls"/>
    <property type="match status" value="1"/>
</dbReference>
<evidence type="ECO:0000313" key="3">
    <source>
        <dbReference type="Proteomes" id="UP000318733"/>
    </source>
</evidence>
<accession>A0A556MXX1</accession>
<dbReference type="Pfam" id="PF07883">
    <property type="entry name" value="Cupin_2"/>
    <property type="match status" value="1"/>
</dbReference>
<reference evidence="2 3" key="1">
    <citation type="submission" date="2019-07" db="EMBL/GenBank/DDBJ databases">
        <authorList>
            <person name="Huq M.A."/>
        </authorList>
    </citation>
    <scope>NUCLEOTIDE SEQUENCE [LARGE SCALE GENOMIC DNA]</scope>
    <source>
        <strain evidence="2 3">MAH-19</strain>
    </source>
</reference>
<dbReference type="Proteomes" id="UP000318733">
    <property type="component" value="Unassembled WGS sequence"/>
</dbReference>
<dbReference type="InterPro" id="IPR013096">
    <property type="entry name" value="Cupin_2"/>
</dbReference>
<evidence type="ECO:0000313" key="2">
    <source>
        <dbReference type="EMBL" id="TSJ44678.1"/>
    </source>
</evidence>
<name>A0A556MXX1_9SPHI</name>
<keyword evidence="3" id="KW-1185">Reference proteome</keyword>